<dbReference type="Proteomes" id="UP001500567">
    <property type="component" value="Unassembled WGS sequence"/>
</dbReference>
<dbReference type="PANTHER" id="PTHR38339:SF1">
    <property type="entry name" value="TRANSGLUTAMINASE-LIKE DOMAIN-CONTAINING PROTEIN"/>
    <property type="match status" value="1"/>
</dbReference>
<evidence type="ECO:0000313" key="2">
    <source>
        <dbReference type="EMBL" id="GAA4003518.1"/>
    </source>
</evidence>
<dbReference type="Gene3D" id="3.10.620.30">
    <property type="match status" value="1"/>
</dbReference>
<dbReference type="InterPro" id="IPR038765">
    <property type="entry name" value="Papain-like_cys_pep_sf"/>
</dbReference>
<evidence type="ECO:0000259" key="1">
    <source>
        <dbReference type="SMART" id="SM00460"/>
    </source>
</evidence>
<dbReference type="SMART" id="SM00460">
    <property type="entry name" value="TGc"/>
    <property type="match status" value="1"/>
</dbReference>
<protein>
    <submittedName>
        <fullName evidence="2">Transglutaminase family protein</fullName>
    </submittedName>
</protein>
<name>A0ABP7RX61_9BACT</name>
<dbReference type="EMBL" id="BAABDJ010000007">
    <property type="protein sequence ID" value="GAA4003518.1"/>
    <property type="molecule type" value="Genomic_DNA"/>
</dbReference>
<reference evidence="3" key="1">
    <citation type="journal article" date="2019" name="Int. J. Syst. Evol. Microbiol.">
        <title>The Global Catalogue of Microorganisms (GCM) 10K type strain sequencing project: providing services to taxonomists for standard genome sequencing and annotation.</title>
        <authorList>
            <consortium name="The Broad Institute Genomics Platform"/>
            <consortium name="The Broad Institute Genome Sequencing Center for Infectious Disease"/>
            <person name="Wu L."/>
            <person name="Ma J."/>
        </authorList>
    </citation>
    <scope>NUCLEOTIDE SEQUENCE [LARGE SCALE GENOMIC DNA]</scope>
    <source>
        <strain evidence="3">JCM 17224</strain>
    </source>
</reference>
<feature type="domain" description="Transglutaminase-like" evidence="1">
    <location>
        <begin position="221"/>
        <end position="287"/>
    </location>
</feature>
<gene>
    <name evidence="2" type="ORF">GCM10022408_13860</name>
</gene>
<keyword evidence="3" id="KW-1185">Reference proteome</keyword>
<dbReference type="Pfam" id="PF01841">
    <property type="entry name" value="Transglut_core"/>
    <property type="match status" value="1"/>
</dbReference>
<comment type="caution">
    <text evidence="2">The sequence shown here is derived from an EMBL/GenBank/DDBJ whole genome shotgun (WGS) entry which is preliminary data.</text>
</comment>
<dbReference type="PANTHER" id="PTHR38339">
    <property type="entry name" value="TRANSGLUTAMINASE DOMAIN PROTEIN"/>
    <property type="match status" value="1"/>
</dbReference>
<organism evidence="2 3">
    <name type="scientific">Hymenobacter fastidiosus</name>
    <dbReference type="NCBI Taxonomy" id="486264"/>
    <lineage>
        <taxon>Bacteria</taxon>
        <taxon>Pseudomonadati</taxon>
        <taxon>Bacteroidota</taxon>
        <taxon>Cytophagia</taxon>
        <taxon>Cytophagales</taxon>
        <taxon>Hymenobacteraceae</taxon>
        <taxon>Hymenobacter</taxon>
    </lineage>
</organism>
<dbReference type="SUPFAM" id="SSF54001">
    <property type="entry name" value="Cysteine proteinases"/>
    <property type="match status" value="1"/>
</dbReference>
<sequence>MRPTWLAACSGPLTFPIPVLFPTLTWPLLLAFAVDSLAPAGKTPAAAPLRSRTFSFDYTAKVHDLPAGARQLDLWLPVPRPDKSQDITDLKITSPYAYEILTGQYGNKVLHLKVTDPPPAGFAVTMQVQARRREHINPMLPAQPAKTAAKEVADPNMSRWLQPDNLVPLDPRIRLWALEVVTKANAQTDLEKARAIYNHVVATVQYDKTGQGWGRGDIYYACDARRGNCTDFHAVFIGYCRALGIPARFSIGFPLPPERGTGEVKGYHCWAEFYTPATGWVPVDASEAAKDPARRTYFFGAHDENRLEFSRGRDLTLAPQQQGSPLNYFIYPYAEVDGQPFTAVDKQFLYHDLTSDKQ</sequence>
<evidence type="ECO:0000313" key="3">
    <source>
        <dbReference type="Proteomes" id="UP001500567"/>
    </source>
</evidence>
<dbReference type="InterPro" id="IPR002931">
    <property type="entry name" value="Transglutaminase-like"/>
</dbReference>
<proteinExistence type="predicted"/>
<accession>A0ABP7RX61</accession>